<dbReference type="Proteomes" id="UP001237071">
    <property type="component" value="Unassembled WGS sequence"/>
</dbReference>
<evidence type="ECO:0008006" key="5">
    <source>
        <dbReference type="Google" id="ProtNLM"/>
    </source>
</evidence>
<protein>
    <recommendedName>
        <fullName evidence="5">Phage protein</fullName>
    </recommendedName>
</protein>
<evidence type="ECO:0000313" key="3">
    <source>
        <dbReference type="EMBL" id="MDQ0262923.1"/>
    </source>
</evidence>
<accession>A0ABU0A7N4</accession>
<reference evidence="3 4" key="1">
    <citation type="submission" date="2023-07" db="EMBL/GenBank/DDBJ databases">
        <title>Genomic Encyclopedia of Type Strains, Phase IV (KMG-IV): sequencing the most valuable type-strain genomes for metagenomic binning, comparative biology and taxonomic classification.</title>
        <authorList>
            <person name="Goeker M."/>
        </authorList>
    </citation>
    <scope>NUCLEOTIDE SEQUENCE [LARGE SCALE GENOMIC DNA]</scope>
    <source>
        <strain evidence="3 4">DSM 23147</strain>
    </source>
</reference>
<feature type="chain" id="PRO_5046982133" description="Phage protein" evidence="2">
    <location>
        <begin position="22"/>
        <end position="210"/>
    </location>
</feature>
<organism evidence="3 4">
    <name type="scientific">Streptococcus dysgalactiae</name>
    <dbReference type="NCBI Taxonomy" id="1334"/>
    <lineage>
        <taxon>Bacteria</taxon>
        <taxon>Bacillati</taxon>
        <taxon>Bacillota</taxon>
        <taxon>Bacilli</taxon>
        <taxon>Lactobacillales</taxon>
        <taxon>Streptococcaceae</taxon>
        <taxon>Streptococcus</taxon>
    </lineage>
</organism>
<keyword evidence="1" id="KW-0175">Coiled coil</keyword>
<sequence length="210" mass="24719">MKKKLVLATLCLSMCAVSVRADEETTQNKFILDGPQQKVPEVTVSNFFVGDKEVKVYIPKGWWVRLYRNTDPYSKNWGTLAEQPDLPTTNSRPSYMTDPYRQYYDNTPYTISLKDSPLKKGERLTFSFTGDDGFYAGSAFYRDSLSIKEDKEYDEEIKKIEEELEKRDQEDDALKSFKQQQQEEANKTWYQRVGDSFQDQWWNFKGWLRG</sequence>
<feature type="signal peptide" evidence="2">
    <location>
        <begin position="1"/>
        <end position="21"/>
    </location>
</feature>
<name>A0ABU0A7N4_STRDY</name>
<keyword evidence="2" id="KW-0732">Signal</keyword>
<proteinExistence type="predicted"/>
<evidence type="ECO:0000256" key="2">
    <source>
        <dbReference type="SAM" id="SignalP"/>
    </source>
</evidence>
<evidence type="ECO:0000313" key="4">
    <source>
        <dbReference type="Proteomes" id="UP001237071"/>
    </source>
</evidence>
<dbReference type="EMBL" id="JAUSTL010000008">
    <property type="protein sequence ID" value="MDQ0262923.1"/>
    <property type="molecule type" value="Genomic_DNA"/>
</dbReference>
<comment type="caution">
    <text evidence="3">The sequence shown here is derived from an EMBL/GenBank/DDBJ whole genome shotgun (WGS) entry which is preliminary data.</text>
</comment>
<keyword evidence="4" id="KW-1185">Reference proteome</keyword>
<gene>
    <name evidence="3" type="ORF">J2S26_000999</name>
</gene>
<dbReference type="RefSeq" id="WP_076634449.1">
    <property type="nucleotide sequence ID" value="NZ_CP066073.1"/>
</dbReference>
<evidence type="ECO:0000256" key="1">
    <source>
        <dbReference type="SAM" id="Coils"/>
    </source>
</evidence>
<feature type="coiled-coil region" evidence="1">
    <location>
        <begin position="150"/>
        <end position="180"/>
    </location>
</feature>